<keyword evidence="9 12" id="KW-0675">Receptor</keyword>
<organism evidence="14 15">
    <name type="scientific">Erpetoichthys calabaricus</name>
    <name type="common">Rope fish</name>
    <name type="synonym">Calamoichthys calabaricus</name>
    <dbReference type="NCBI Taxonomy" id="27687"/>
    <lineage>
        <taxon>Eukaryota</taxon>
        <taxon>Metazoa</taxon>
        <taxon>Chordata</taxon>
        <taxon>Craniata</taxon>
        <taxon>Vertebrata</taxon>
        <taxon>Euteleostomi</taxon>
        <taxon>Actinopterygii</taxon>
        <taxon>Polypteriformes</taxon>
        <taxon>Polypteridae</taxon>
        <taxon>Erpetoichthys</taxon>
    </lineage>
</organism>
<dbReference type="AlphaFoldDB" id="A0A8C4T274"/>
<keyword evidence="6 13" id="KW-1133">Transmembrane helix</keyword>
<evidence type="ECO:0000313" key="15">
    <source>
        <dbReference type="Proteomes" id="UP000694620"/>
    </source>
</evidence>
<keyword evidence="5 12" id="KW-0812">Transmembrane</keyword>
<feature type="transmembrane region" description="Helical" evidence="13">
    <location>
        <begin position="30"/>
        <end position="53"/>
    </location>
</feature>
<keyword evidence="10 12" id="KW-0807">Transducer</keyword>
<evidence type="ECO:0000256" key="1">
    <source>
        <dbReference type="ARBA" id="ARBA00004141"/>
    </source>
</evidence>
<evidence type="ECO:0000256" key="7">
    <source>
        <dbReference type="ARBA" id="ARBA00023040"/>
    </source>
</evidence>
<evidence type="ECO:0000256" key="6">
    <source>
        <dbReference type="ARBA" id="ARBA00022989"/>
    </source>
</evidence>
<keyword evidence="8 12" id="KW-0472">Membrane</keyword>
<proteinExistence type="inferred from homology"/>
<reference evidence="14" key="1">
    <citation type="submission" date="2025-08" db="UniProtKB">
        <authorList>
            <consortium name="Ensembl"/>
        </authorList>
    </citation>
    <scope>IDENTIFICATION</scope>
</reference>
<protein>
    <recommendedName>
        <fullName evidence="12">Taste receptor type 2</fullName>
    </recommendedName>
</protein>
<feature type="transmembrane region" description="Helical" evidence="13">
    <location>
        <begin position="234"/>
        <end position="259"/>
    </location>
</feature>
<dbReference type="Pfam" id="PF05296">
    <property type="entry name" value="TAS2R"/>
    <property type="match status" value="1"/>
</dbReference>
<dbReference type="GO" id="GO:0016020">
    <property type="term" value="C:membrane"/>
    <property type="evidence" value="ECO:0007669"/>
    <property type="project" value="UniProtKB-SubCell"/>
</dbReference>
<evidence type="ECO:0000256" key="8">
    <source>
        <dbReference type="ARBA" id="ARBA00023136"/>
    </source>
</evidence>
<evidence type="ECO:0000313" key="14">
    <source>
        <dbReference type="Ensembl" id="ENSECRP00000025118.1"/>
    </source>
</evidence>
<dbReference type="Ensembl" id="ENSECRT00000025658.1">
    <property type="protein sequence ID" value="ENSECRP00000025118.1"/>
    <property type="gene ID" value="ENSECRG00000016997.1"/>
</dbReference>
<evidence type="ECO:0000256" key="12">
    <source>
        <dbReference type="RuleBase" id="RU004424"/>
    </source>
</evidence>
<reference evidence="14" key="2">
    <citation type="submission" date="2025-09" db="UniProtKB">
        <authorList>
            <consortium name="Ensembl"/>
        </authorList>
    </citation>
    <scope>IDENTIFICATION</scope>
</reference>
<dbReference type="GO" id="GO:0004930">
    <property type="term" value="F:G protein-coupled receptor activity"/>
    <property type="evidence" value="ECO:0007669"/>
    <property type="project" value="UniProtKB-KW"/>
</dbReference>
<dbReference type="Proteomes" id="UP000694620">
    <property type="component" value="Unassembled WGS sequence"/>
</dbReference>
<evidence type="ECO:0000256" key="3">
    <source>
        <dbReference type="ARBA" id="ARBA00022480"/>
    </source>
</evidence>
<evidence type="ECO:0000256" key="10">
    <source>
        <dbReference type="ARBA" id="ARBA00023224"/>
    </source>
</evidence>
<feature type="transmembrane region" description="Helical" evidence="13">
    <location>
        <begin position="148"/>
        <end position="165"/>
    </location>
</feature>
<accession>A0A8C4T274</accession>
<evidence type="ECO:0000256" key="5">
    <source>
        <dbReference type="ARBA" id="ARBA00022692"/>
    </source>
</evidence>
<feature type="transmembrane region" description="Helical" evidence="13">
    <location>
        <begin position="185"/>
        <end position="213"/>
    </location>
</feature>
<dbReference type="GeneTree" id="ENSGT00980000202092"/>
<feature type="transmembrane region" description="Helical" evidence="13">
    <location>
        <begin position="104"/>
        <end position="128"/>
    </location>
</feature>
<keyword evidence="3 12" id="KW-0919">Taste</keyword>
<dbReference type="Gene3D" id="1.20.1070.10">
    <property type="entry name" value="Rhodopsin 7-helix transmembrane proteins"/>
    <property type="match status" value="1"/>
</dbReference>
<sequence>MCSGLFDILKIGVLREIVPFSMMTFPLLTVLNEALCTSGFLGSLLIIVCLVLASEKQGEKKRRSLHADLTVGFMAGANMLICALSGGIFILISVGNISSFCKFLMFLLCDFVFCSIWFTALLCFLYCLKILSFPHSLFVQMKSSIPKLVICGASLLYFLPPSLPLNATNSSLQEIYAFSRTSKWIFLAFFWLCWVSFPFTVAVVSCVAILSFLCRHMQKVKDNGSRISNFESHIRVIQMLSCQVFLYVVLLFVILSSTILAQIDKLSISELFLLVYPLYCSATSINLIVKHGSIRRRMQSLIRKICSI</sequence>
<keyword evidence="4 12" id="KW-0716">Sensory transduction</keyword>
<evidence type="ECO:0000256" key="13">
    <source>
        <dbReference type="SAM" id="Phobius"/>
    </source>
</evidence>
<evidence type="ECO:0000256" key="2">
    <source>
        <dbReference type="ARBA" id="ARBA00007376"/>
    </source>
</evidence>
<feature type="transmembrane region" description="Helical" evidence="13">
    <location>
        <begin position="65"/>
        <end position="92"/>
    </location>
</feature>
<dbReference type="GO" id="GO:0033038">
    <property type="term" value="F:bitter taste receptor activity"/>
    <property type="evidence" value="ECO:0007669"/>
    <property type="project" value="InterPro"/>
</dbReference>
<comment type="similarity">
    <text evidence="2 11">Belongs to the G-protein coupled receptor T2R family.</text>
</comment>
<keyword evidence="7 12" id="KW-0297">G-protein coupled receptor</keyword>
<dbReference type="InterPro" id="IPR007960">
    <property type="entry name" value="TAS2R"/>
</dbReference>
<evidence type="ECO:0000256" key="9">
    <source>
        <dbReference type="ARBA" id="ARBA00023170"/>
    </source>
</evidence>
<evidence type="ECO:0000256" key="4">
    <source>
        <dbReference type="ARBA" id="ARBA00022606"/>
    </source>
</evidence>
<dbReference type="SUPFAM" id="SSF81321">
    <property type="entry name" value="Family A G protein-coupled receptor-like"/>
    <property type="match status" value="1"/>
</dbReference>
<evidence type="ECO:0000256" key="11">
    <source>
        <dbReference type="RuleBase" id="RU004423"/>
    </source>
</evidence>
<comment type="subcellular location">
    <subcellularLocation>
        <location evidence="1 12">Membrane</location>
        <topology evidence="1 12">Multi-pass membrane protein</topology>
    </subcellularLocation>
</comment>
<dbReference type="PANTHER" id="PTHR11394">
    <property type="entry name" value="TASTE RECEPTOR TYPE 2"/>
    <property type="match status" value="1"/>
</dbReference>
<feature type="transmembrane region" description="Helical" evidence="13">
    <location>
        <begin position="271"/>
        <end position="289"/>
    </location>
</feature>
<keyword evidence="15" id="KW-1185">Reference proteome</keyword>
<name>A0A8C4T274_ERPCA</name>